<evidence type="ECO:0000256" key="1">
    <source>
        <dbReference type="SAM" id="Phobius"/>
    </source>
</evidence>
<accession>A0ABN8EYW5</accession>
<dbReference type="RefSeq" id="WP_238807580.1">
    <property type="nucleotide sequence ID" value="NZ_CAKLPY010000002.1"/>
</dbReference>
<evidence type="ECO:0000313" key="2">
    <source>
        <dbReference type="EMBL" id="CAH0997038.1"/>
    </source>
</evidence>
<name>A0ABN8EYW5_9BACT</name>
<sequence length="88" mass="9958">MKMIQAVLDGSASAEEVEHFKQNMDACMPCIETYKLEKSVKEAMQMKVEKKCCPQSTIVDIRAKIGLALVLLGFIFIEVKLYHILFSC</sequence>
<reference evidence="2" key="1">
    <citation type="submission" date="2021-12" db="EMBL/GenBank/DDBJ databases">
        <authorList>
            <person name="Rodrigo-Torres L."/>
            <person name="Arahal R. D."/>
            <person name="Lucena T."/>
        </authorList>
    </citation>
    <scope>NUCLEOTIDE SEQUENCE</scope>
    <source>
        <strain evidence="2">CECT 8858</strain>
    </source>
</reference>
<gene>
    <name evidence="2" type="ORF">EMA8858_03175</name>
</gene>
<comment type="caution">
    <text evidence="2">The sequence shown here is derived from an EMBL/GenBank/DDBJ whole genome shotgun (WGS) entry which is preliminary data.</text>
</comment>
<keyword evidence="1" id="KW-0812">Transmembrane</keyword>
<evidence type="ECO:0008006" key="4">
    <source>
        <dbReference type="Google" id="ProtNLM"/>
    </source>
</evidence>
<keyword evidence="1" id="KW-1133">Transmembrane helix</keyword>
<dbReference type="Proteomes" id="UP000837932">
    <property type="component" value="Unassembled WGS sequence"/>
</dbReference>
<organism evidence="2 3">
    <name type="scientific">Emticicia aquatica</name>
    <dbReference type="NCBI Taxonomy" id="1681835"/>
    <lineage>
        <taxon>Bacteria</taxon>
        <taxon>Pseudomonadati</taxon>
        <taxon>Bacteroidota</taxon>
        <taxon>Cytophagia</taxon>
        <taxon>Cytophagales</taxon>
        <taxon>Leadbetterellaceae</taxon>
        <taxon>Emticicia</taxon>
    </lineage>
</organism>
<protein>
    <recommendedName>
        <fullName evidence="4">Anti-sigma factor</fullName>
    </recommendedName>
</protein>
<keyword evidence="3" id="KW-1185">Reference proteome</keyword>
<feature type="transmembrane region" description="Helical" evidence="1">
    <location>
        <begin position="65"/>
        <end position="85"/>
    </location>
</feature>
<proteinExistence type="predicted"/>
<keyword evidence="1" id="KW-0472">Membrane</keyword>
<dbReference type="EMBL" id="CAKLPY010000002">
    <property type="protein sequence ID" value="CAH0997038.1"/>
    <property type="molecule type" value="Genomic_DNA"/>
</dbReference>
<evidence type="ECO:0000313" key="3">
    <source>
        <dbReference type="Proteomes" id="UP000837932"/>
    </source>
</evidence>